<dbReference type="GO" id="GO:0004519">
    <property type="term" value="F:endonuclease activity"/>
    <property type="evidence" value="ECO:0007669"/>
    <property type="project" value="UniProtKB-KW"/>
</dbReference>
<dbReference type="InterPro" id="IPR041373">
    <property type="entry name" value="RT_RNaseH"/>
</dbReference>
<keyword evidence="10" id="KW-1185">Reference proteome</keyword>
<gene>
    <name evidence="9" type="ORF">HRI_004168200</name>
</gene>
<sequence length="577" mass="66436">MEFQHLGNRVKLAGIQAGEVQWIETNACEKLLRMHKGLYSAAVCLISPQLGMATKGDMIPVEIQELLLQFRDVFEEPQGLPPDRGHDHKIKLIKEKAVVKVKPYRHPTYQKDAIEKMVKEMMQAGIIRDSNSSFSSPVVMVRKKDDTWPMCIDYRKLNQVTIKDSFPMPVIKELLDELGSAIFFSKLDLRSGYRQIRMHEADIPKTAFRTHEGHYEFLVMPFGLTNAPTTFQGLMNRVFKSQLRKYVLVFFDDILVYSPDWQSHLVHLKEVLMILRTQRLYAKQSKCCFGAVEVDYLGYVISKGTIAMDQSKVKCIKEWPSPKSVKELRGFLWLSGYYRRFVKGYGCIARPLTELLKKDGWKWIQAEEAVFESLKECVSSAPVLTLPDFNMPFIVETDASNVGVGAVLVQRGKPVAFFSKGLGVRYQGLSVYEKEMLAALVAIKKWAAYLIGRHFIIRTDHQSLKFLTENQAITPFQQKWVIKMMGYDYELQYRKGCNNIVVDVLSRRPEVGSLMTMGVSKITTDLMERVIASWQEDEKLQKLIKEKNKGSSKHARYKWDGKLLKRKESWSLDRSLN</sequence>
<evidence type="ECO:0000256" key="7">
    <source>
        <dbReference type="ARBA" id="ARBA00022918"/>
    </source>
</evidence>
<keyword evidence="6" id="KW-0378">Hydrolase</keyword>
<dbReference type="GO" id="GO:0008233">
    <property type="term" value="F:peptidase activity"/>
    <property type="evidence" value="ECO:0007669"/>
    <property type="project" value="UniProtKB-KW"/>
</dbReference>
<dbReference type="InterPro" id="IPR043502">
    <property type="entry name" value="DNA/RNA_pol_sf"/>
</dbReference>
<keyword evidence="7" id="KW-0695">RNA-directed DNA polymerase</keyword>
<dbReference type="PROSITE" id="PS50878">
    <property type="entry name" value="RT_POL"/>
    <property type="match status" value="1"/>
</dbReference>
<proteinExistence type="predicted"/>
<dbReference type="CDD" id="cd01647">
    <property type="entry name" value="RT_LTR"/>
    <property type="match status" value="1"/>
</dbReference>
<organism evidence="9 10">
    <name type="scientific">Hibiscus trionum</name>
    <name type="common">Flower of an hour</name>
    <dbReference type="NCBI Taxonomy" id="183268"/>
    <lineage>
        <taxon>Eukaryota</taxon>
        <taxon>Viridiplantae</taxon>
        <taxon>Streptophyta</taxon>
        <taxon>Embryophyta</taxon>
        <taxon>Tracheophyta</taxon>
        <taxon>Spermatophyta</taxon>
        <taxon>Magnoliopsida</taxon>
        <taxon>eudicotyledons</taxon>
        <taxon>Gunneridae</taxon>
        <taxon>Pentapetalae</taxon>
        <taxon>rosids</taxon>
        <taxon>malvids</taxon>
        <taxon>Malvales</taxon>
        <taxon>Malvaceae</taxon>
        <taxon>Malvoideae</taxon>
        <taxon>Hibiscus</taxon>
    </lineage>
</organism>
<name>A0A9W7MMJ9_HIBTR</name>
<dbReference type="Pfam" id="PF00078">
    <property type="entry name" value="RVT_1"/>
    <property type="match status" value="1"/>
</dbReference>
<evidence type="ECO:0000256" key="4">
    <source>
        <dbReference type="ARBA" id="ARBA00022722"/>
    </source>
</evidence>
<dbReference type="Gene3D" id="3.10.10.10">
    <property type="entry name" value="HIV Type 1 Reverse Transcriptase, subunit A, domain 1"/>
    <property type="match status" value="1"/>
</dbReference>
<evidence type="ECO:0000256" key="2">
    <source>
        <dbReference type="ARBA" id="ARBA00022679"/>
    </source>
</evidence>
<accession>A0A9W7MMJ9</accession>
<keyword evidence="2" id="KW-0808">Transferase</keyword>
<dbReference type="EMBL" id="BSYR01000043">
    <property type="protein sequence ID" value="GMJ04990.1"/>
    <property type="molecule type" value="Genomic_DNA"/>
</dbReference>
<dbReference type="Gene3D" id="3.30.70.270">
    <property type="match status" value="2"/>
</dbReference>
<keyword evidence="4" id="KW-0540">Nuclease</keyword>
<dbReference type="PANTHER" id="PTHR37984:SF5">
    <property type="entry name" value="PROTEIN NYNRIN-LIKE"/>
    <property type="match status" value="1"/>
</dbReference>
<dbReference type="Pfam" id="PF17917">
    <property type="entry name" value="RT_RNaseH"/>
    <property type="match status" value="1"/>
</dbReference>
<dbReference type="FunFam" id="3.30.70.270:FF:000020">
    <property type="entry name" value="Transposon Tf2-6 polyprotein-like Protein"/>
    <property type="match status" value="1"/>
</dbReference>
<protein>
    <recommendedName>
        <fullName evidence="8">Reverse transcriptase domain-containing protein</fullName>
    </recommendedName>
</protein>
<dbReference type="SUPFAM" id="SSF56672">
    <property type="entry name" value="DNA/RNA polymerases"/>
    <property type="match status" value="1"/>
</dbReference>
<evidence type="ECO:0000256" key="6">
    <source>
        <dbReference type="ARBA" id="ARBA00022801"/>
    </source>
</evidence>
<keyword evidence="5" id="KW-0255">Endonuclease</keyword>
<dbReference type="OrthoDB" id="117622at2759"/>
<dbReference type="GO" id="GO:0003964">
    <property type="term" value="F:RNA-directed DNA polymerase activity"/>
    <property type="evidence" value="ECO:0007669"/>
    <property type="project" value="UniProtKB-KW"/>
</dbReference>
<dbReference type="Proteomes" id="UP001165190">
    <property type="component" value="Unassembled WGS sequence"/>
</dbReference>
<keyword evidence="3" id="KW-0548">Nucleotidyltransferase</keyword>
<dbReference type="InterPro" id="IPR050951">
    <property type="entry name" value="Retrovirus_Pol_polyprotein"/>
</dbReference>
<evidence type="ECO:0000256" key="3">
    <source>
        <dbReference type="ARBA" id="ARBA00022695"/>
    </source>
</evidence>
<dbReference type="InterPro" id="IPR000477">
    <property type="entry name" value="RT_dom"/>
</dbReference>
<evidence type="ECO:0000256" key="1">
    <source>
        <dbReference type="ARBA" id="ARBA00022670"/>
    </source>
</evidence>
<dbReference type="InterPro" id="IPR043128">
    <property type="entry name" value="Rev_trsase/Diguanyl_cyclase"/>
</dbReference>
<reference evidence="9" key="1">
    <citation type="submission" date="2023-05" db="EMBL/GenBank/DDBJ databases">
        <title>Genome and transcriptome analyses reveal genes involved in the formation of fine ridges on petal epidermal cells in Hibiscus trionum.</title>
        <authorList>
            <person name="Koshimizu S."/>
            <person name="Masuda S."/>
            <person name="Ishii T."/>
            <person name="Shirasu K."/>
            <person name="Hoshino A."/>
            <person name="Arita M."/>
        </authorList>
    </citation>
    <scope>NUCLEOTIDE SEQUENCE</scope>
    <source>
        <strain evidence="9">Hamamatsu line</strain>
    </source>
</reference>
<dbReference type="GO" id="GO:0006508">
    <property type="term" value="P:proteolysis"/>
    <property type="evidence" value="ECO:0007669"/>
    <property type="project" value="UniProtKB-KW"/>
</dbReference>
<dbReference type="CDD" id="cd09274">
    <property type="entry name" value="RNase_HI_RT_Ty3"/>
    <property type="match status" value="1"/>
</dbReference>
<evidence type="ECO:0000313" key="9">
    <source>
        <dbReference type="EMBL" id="GMJ04990.1"/>
    </source>
</evidence>
<comment type="caution">
    <text evidence="9">The sequence shown here is derived from an EMBL/GenBank/DDBJ whole genome shotgun (WGS) entry which is preliminary data.</text>
</comment>
<feature type="domain" description="Reverse transcriptase" evidence="8">
    <location>
        <begin position="122"/>
        <end position="301"/>
    </location>
</feature>
<dbReference type="PANTHER" id="PTHR37984">
    <property type="entry name" value="PROTEIN CBG26694"/>
    <property type="match status" value="1"/>
</dbReference>
<evidence type="ECO:0000259" key="8">
    <source>
        <dbReference type="PROSITE" id="PS50878"/>
    </source>
</evidence>
<dbReference type="AlphaFoldDB" id="A0A9W7MMJ9"/>
<evidence type="ECO:0000313" key="10">
    <source>
        <dbReference type="Proteomes" id="UP001165190"/>
    </source>
</evidence>
<dbReference type="FunFam" id="3.10.10.10:FF:000007">
    <property type="entry name" value="Retrovirus-related Pol polyprotein from transposon 17.6-like Protein"/>
    <property type="match status" value="1"/>
</dbReference>
<evidence type="ECO:0000256" key="5">
    <source>
        <dbReference type="ARBA" id="ARBA00022759"/>
    </source>
</evidence>
<keyword evidence="1" id="KW-0645">Protease</keyword>